<keyword evidence="2" id="KW-1185">Reference proteome</keyword>
<dbReference type="RefSeq" id="WP_129060407.1">
    <property type="nucleotide sequence ID" value="NZ_NXIE01000001.1"/>
</dbReference>
<name>A0A4V1M1L5_9BACT</name>
<organism evidence="1 2">
    <name type="scientific">Halarcobacter mediterraneus</name>
    <dbReference type="NCBI Taxonomy" id="2023153"/>
    <lineage>
        <taxon>Bacteria</taxon>
        <taxon>Pseudomonadati</taxon>
        <taxon>Campylobacterota</taxon>
        <taxon>Epsilonproteobacteria</taxon>
        <taxon>Campylobacterales</taxon>
        <taxon>Arcobacteraceae</taxon>
        <taxon>Halarcobacter</taxon>
    </lineage>
</organism>
<proteinExistence type="predicted"/>
<dbReference type="AlphaFoldDB" id="A0A4V1M1L5"/>
<dbReference type="OrthoDB" id="5348622at2"/>
<reference evidence="1 2" key="1">
    <citation type="submission" date="2017-09" db="EMBL/GenBank/DDBJ databases">
        <title>Genomics of the genus Arcobacter.</title>
        <authorList>
            <person name="Perez-Cataluna A."/>
            <person name="Figueras M.J."/>
            <person name="Salas-Masso N."/>
        </authorList>
    </citation>
    <scope>NUCLEOTIDE SEQUENCE [LARGE SCALE GENOMIC DNA]</scope>
    <source>
        <strain evidence="1 2">F156-34</strain>
    </source>
</reference>
<evidence type="ECO:0000313" key="2">
    <source>
        <dbReference type="Proteomes" id="UP000289718"/>
    </source>
</evidence>
<gene>
    <name evidence="1" type="ORF">CP965_02265</name>
</gene>
<sequence>MILLLNKNSLFSTFGVNCFNDLDLAINNMAPSMVDYYLSDLSNGVDNSYLNKRNIQSSINIGDFSLYLDYDEEIYLEFLQQSNEAFETASLW</sequence>
<dbReference type="EMBL" id="NXIE01000001">
    <property type="protein sequence ID" value="RXK14296.1"/>
    <property type="molecule type" value="Genomic_DNA"/>
</dbReference>
<comment type="caution">
    <text evidence="1">The sequence shown here is derived from an EMBL/GenBank/DDBJ whole genome shotgun (WGS) entry which is preliminary data.</text>
</comment>
<protein>
    <submittedName>
        <fullName evidence="1">Uncharacterized protein</fullName>
    </submittedName>
</protein>
<accession>A0A4V1M1L5</accession>
<dbReference type="Proteomes" id="UP000289718">
    <property type="component" value="Unassembled WGS sequence"/>
</dbReference>
<evidence type="ECO:0000313" key="1">
    <source>
        <dbReference type="EMBL" id="RXK14296.1"/>
    </source>
</evidence>